<reference evidence="3" key="1">
    <citation type="submission" date="2020-10" db="EMBL/GenBank/DDBJ databases">
        <authorList>
            <person name="Castelo-Branco R."/>
            <person name="Eusebio N."/>
            <person name="Adriana R."/>
            <person name="Vieira A."/>
            <person name="Brugerolle De Fraissinette N."/>
            <person name="Rezende De Castro R."/>
            <person name="Schneider M.P."/>
            <person name="Vasconcelos V."/>
            <person name="Leao P.N."/>
        </authorList>
    </citation>
    <scope>NUCLEOTIDE SEQUENCE</scope>
    <source>
        <strain evidence="3">LEGE 11467</strain>
    </source>
</reference>
<evidence type="ECO:0000313" key="4">
    <source>
        <dbReference type="Proteomes" id="UP000621799"/>
    </source>
</evidence>
<dbReference type="RefSeq" id="WP_264320713.1">
    <property type="nucleotide sequence ID" value="NZ_JADEXN010000087.1"/>
</dbReference>
<gene>
    <name evidence="3" type="ORF">IQ235_06650</name>
</gene>
<protein>
    <submittedName>
        <fullName evidence="3">CHASE2 domain-containing protein</fullName>
    </submittedName>
</protein>
<dbReference type="Proteomes" id="UP000621799">
    <property type="component" value="Unassembled WGS sequence"/>
</dbReference>
<keyword evidence="1" id="KW-1133">Transmembrane helix</keyword>
<keyword evidence="1" id="KW-0812">Transmembrane</keyword>
<organism evidence="3 4">
    <name type="scientific">Zarconia navalis LEGE 11467</name>
    <dbReference type="NCBI Taxonomy" id="1828826"/>
    <lineage>
        <taxon>Bacteria</taxon>
        <taxon>Bacillati</taxon>
        <taxon>Cyanobacteriota</taxon>
        <taxon>Cyanophyceae</taxon>
        <taxon>Oscillatoriophycideae</taxon>
        <taxon>Oscillatoriales</taxon>
        <taxon>Oscillatoriales incertae sedis</taxon>
        <taxon>Zarconia</taxon>
        <taxon>Zarconia navalis</taxon>
    </lineage>
</organism>
<keyword evidence="4" id="KW-1185">Reference proteome</keyword>
<sequence>MKTKLKQQLEMWGSVLISVPVVTGVVIALRLTGWLQVLEWGAFDGFIRWRPREPIDDRIAIVTIDETDIGHIGQWPMPDGVMAQLLENIRAQQPSAIGLDIYRDLPLEPGHQRLVKVFETTPNLIGIQKVAGEAVDPPPALAKDDRVAASDNVTDADGKVRRGVVAIGKEDGNLISGLGTRLALDYLEKRDIELEVADEEKSTFQLGKAKFHPVIPTHRGYVGPKADTGGFQILLNYRGQIDRFDTISMKDVLENRIPADFMRDRLVFIGAITPSLKDIFQTPYNNALVGKSRAMPGIVIHANLASQILSAAQGDRPMLRGWGRRANWLWIATWSFVGAAGGWSLLQTRLFKKNLFLIGTLCTIVSIGSLLAIGSYLAFLGGWMIPVFSPLLALGASAIWIANYHDQWQLKRAFSKLATTNGQLAIANGKLENYSRTLETRVEERTQELRQEAIERQRAEEE</sequence>
<accession>A0A928VYH7</accession>
<dbReference type="SMART" id="SM01080">
    <property type="entry name" value="CHASE2"/>
    <property type="match status" value="1"/>
</dbReference>
<evidence type="ECO:0000259" key="2">
    <source>
        <dbReference type="SMART" id="SM01080"/>
    </source>
</evidence>
<dbReference type="InterPro" id="IPR007890">
    <property type="entry name" value="CHASE2"/>
</dbReference>
<feature type="transmembrane region" description="Helical" evidence="1">
    <location>
        <begin position="355"/>
        <end position="377"/>
    </location>
</feature>
<name>A0A928VYH7_9CYAN</name>
<feature type="domain" description="CHASE2" evidence="2">
    <location>
        <begin position="35"/>
        <end position="341"/>
    </location>
</feature>
<dbReference type="EMBL" id="JADEXN010000087">
    <property type="protein sequence ID" value="MBE9040468.1"/>
    <property type="molecule type" value="Genomic_DNA"/>
</dbReference>
<feature type="transmembrane region" description="Helical" evidence="1">
    <location>
        <begin position="328"/>
        <end position="346"/>
    </location>
</feature>
<feature type="transmembrane region" description="Helical" evidence="1">
    <location>
        <begin position="383"/>
        <end position="402"/>
    </location>
</feature>
<keyword evidence="1" id="KW-0472">Membrane</keyword>
<dbReference type="AlphaFoldDB" id="A0A928VYH7"/>
<feature type="transmembrane region" description="Helical" evidence="1">
    <location>
        <begin position="12"/>
        <end position="35"/>
    </location>
</feature>
<dbReference type="Pfam" id="PF05226">
    <property type="entry name" value="CHASE2"/>
    <property type="match status" value="1"/>
</dbReference>
<feature type="non-terminal residue" evidence="3">
    <location>
        <position position="462"/>
    </location>
</feature>
<proteinExistence type="predicted"/>
<evidence type="ECO:0000313" key="3">
    <source>
        <dbReference type="EMBL" id="MBE9040468.1"/>
    </source>
</evidence>
<comment type="caution">
    <text evidence="3">The sequence shown here is derived from an EMBL/GenBank/DDBJ whole genome shotgun (WGS) entry which is preliminary data.</text>
</comment>
<evidence type="ECO:0000256" key="1">
    <source>
        <dbReference type="SAM" id="Phobius"/>
    </source>
</evidence>